<evidence type="ECO:0000313" key="2">
    <source>
        <dbReference type="EMBL" id="KAK5873400.1"/>
    </source>
</evidence>
<keyword evidence="3" id="KW-1185">Reference proteome</keyword>
<evidence type="ECO:0008006" key="4">
    <source>
        <dbReference type="Google" id="ProtNLM"/>
    </source>
</evidence>
<name>A0AAN7Y9M8_ELEMC</name>
<feature type="transmembrane region" description="Helical" evidence="1">
    <location>
        <begin position="186"/>
        <end position="209"/>
    </location>
</feature>
<keyword evidence="1" id="KW-1133">Transmembrane helix</keyword>
<dbReference type="Proteomes" id="UP001346869">
    <property type="component" value="Unassembled WGS sequence"/>
</dbReference>
<dbReference type="SUPFAM" id="SSF48726">
    <property type="entry name" value="Immunoglobulin"/>
    <property type="match status" value="1"/>
</dbReference>
<keyword evidence="1" id="KW-0812">Transmembrane</keyword>
<protein>
    <recommendedName>
        <fullName evidence="4">Ig-like domain-containing protein</fullName>
    </recommendedName>
</protein>
<dbReference type="InterPro" id="IPR036179">
    <property type="entry name" value="Ig-like_dom_sf"/>
</dbReference>
<sequence length="253" mass="27533">MDVSQKYVYVNNNKVCKLQISSAALQDAGRYYCVFINHQMLLGGGRLHPLRHRNIDQRWGLRGSEAGEELTDEPGSPSADLVQQSAAVHLLLPADQHVAPPLPVPLVCVASGLEDPGRARLDWEVDWEGETLSPRILSAGEAGVVSVVEVPAEIWAGGLDVSCILTDGEMEIRKTTRRTNGESSVFLTWSLGAVCVVLLVVTVTLSFLLSRRQRGRKRESGGRAELSDEVAADLQYAALRFQASGRRNISSSS</sequence>
<proteinExistence type="predicted"/>
<organism evidence="2 3">
    <name type="scientific">Eleginops maclovinus</name>
    <name type="common">Patagonian blennie</name>
    <name type="synonym">Eleginus maclovinus</name>
    <dbReference type="NCBI Taxonomy" id="56733"/>
    <lineage>
        <taxon>Eukaryota</taxon>
        <taxon>Metazoa</taxon>
        <taxon>Chordata</taxon>
        <taxon>Craniata</taxon>
        <taxon>Vertebrata</taxon>
        <taxon>Euteleostomi</taxon>
        <taxon>Actinopterygii</taxon>
        <taxon>Neopterygii</taxon>
        <taxon>Teleostei</taxon>
        <taxon>Neoteleostei</taxon>
        <taxon>Acanthomorphata</taxon>
        <taxon>Eupercaria</taxon>
        <taxon>Perciformes</taxon>
        <taxon>Notothenioidei</taxon>
        <taxon>Eleginopidae</taxon>
        <taxon>Eleginops</taxon>
    </lineage>
</organism>
<evidence type="ECO:0000313" key="3">
    <source>
        <dbReference type="Proteomes" id="UP001346869"/>
    </source>
</evidence>
<gene>
    <name evidence="2" type="ORF">PBY51_018444</name>
</gene>
<evidence type="ECO:0000256" key="1">
    <source>
        <dbReference type="SAM" id="Phobius"/>
    </source>
</evidence>
<dbReference type="AlphaFoldDB" id="A0AAN7Y9M8"/>
<reference evidence="2 3" key="2">
    <citation type="journal article" date="2023" name="Mol. Biol. Evol.">
        <title>Genomics of Secondarily Temperate Adaptation in the Only Non-Antarctic Icefish.</title>
        <authorList>
            <person name="Rivera-Colon A.G."/>
            <person name="Rayamajhi N."/>
            <person name="Minhas B.F."/>
            <person name="Madrigal G."/>
            <person name="Bilyk K.T."/>
            <person name="Yoon V."/>
            <person name="Hune M."/>
            <person name="Gregory S."/>
            <person name="Cheng C.H.C."/>
            <person name="Catchen J.M."/>
        </authorList>
    </citation>
    <scope>NUCLEOTIDE SEQUENCE [LARGE SCALE GENOMIC DNA]</scope>
    <source>
        <strain evidence="2">JMC-PN-2008</strain>
    </source>
</reference>
<accession>A0AAN7Y9M8</accession>
<comment type="caution">
    <text evidence="2">The sequence shown here is derived from an EMBL/GenBank/DDBJ whole genome shotgun (WGS) entry which is preliminary data.</text>
</comment>
<dbReference type="EMBL" id="JAUZQC010000003">
    <property type="protein sequence ID" value="KAK5873400.1"/>
    <property type="molecule type" value="Genomic_DNA"/>
</dbReference>
<keyword evidence="1" id="KW-0472">Membrane</keyword>
<reference evidence="2 3" key="1">
    <citation type="journal article" date="2023" name="Genes (Basel)">
        <title>Chromosome-Level Genome Assembly and Circadian Gene Repertoire of the Patagonia Blennie Eleginops maclovinus-The Closest Ancestral Proxy of Antarctic Cryonotothenioids.</title>
        <authorList>
            <person name="Cheng C.C."/>
            <person name="Rivera-Colon A.G."/>
            <person name="Minhas B.F."/>
            <person name="Wilson L."/>
            <person name="Rayamajhi N."/>
            <person name="Vargas-Chacoff L."/>
            <person name="Catchen J.M."/>
        </authorList>
    </citation>
    <scope>NUCLEOTIDE SEQUENCE [LARGE SCALE GENOMIC DNA]</scope>
    <source>
        <strain evidence="2">JMC-PN-2008</strain>
    </source>
</reference>